<sequence length="263" mass="29599">MEIIKFFCLLVILYLTNESNSFKIIQNGTAWLGESLVLQTEEIPNMKRPVVWQSKNYKYECDRTCANGDHIVTQDGNVSTLTIKNISWEFSKWSFMDDNIRGALLEMDIKVKPTIQIMNETDCIYNVTAQCSLPVTHIECFIGKDLQKFSSNKTENCLDGKTYTFSATLKPHSGNLKCSFTMDNIFSTERTKEVKCNNPSAATSDLYTMESFVVGFSQSTISTPNITKKSSAGDKTKQKNYISIIIAVLIVIGVVDAQKYSYG</sequence>
<feature type="chain" id="PRO_5005583087" evidence="1">
    <location>
        <begin position="22"/>
        <end position="263"/>
    </location>
</feature>
<feature type="signal peptide" evidence="1">
    <location>
        <begin position="1"/>
        <end position="21"/>
    </location>
</feature>
<evidence type="ECO:0000256" key="1">
    <source>
        <dbReference type="SAM" id="SignalP"/>
    </source>
</evidence>
<reference evidence="2" key="1">
    <citation type="submission" date="2015-07" db="EMBL/GenBank/DDBJ databases">
        <title>MeaNS - Measles Nucleotide Surveillance Program.</title>
        <authorList>
            <person name="Tran T."/>
            <person name="Druce J."/>
        </authorList>
    </citation>
    <scope>NUCLEOTIDE SEQUENCE</scope>
    <source>
        <strain evidence="2">UCB-OBI-ISO-001</strain>
        <tissue evidence="2">Gonad</tissue>
    </source>
</reference>
<dbReference type="OrthoDB" id="10352022at2759"/>
<evidence type="ECO:0000313" key="2">
    <source>
        <dbReference type="EMBL" id="KOF77784.1"/>
    </source>
</evidence>
<organism evidence="2">
    <name type="scientific">Octopus bimaculoides</name>
    <name type="common">California two-spotted octopus</name>
    <dbReference type="NCBI Taxonomy" id="37653"/>
    <lineage>
        <taxon>Eukaryota</taxon>
        <taxon>Metazoa</taxon>
        <taxon>Spiralia</taxon>
        <taxon>Lophotrochozoa</taxon>
        <taxon>Mollusca</taxon>
        <taxon>Cephalopoda</taxon>
        <taxon>Coleoidea</taxon>
        <taxon>Octopodiformes</taxon>
        <taxon>Octopoda</taxon>
        <taxon>Incirrata</taxon>
        <taxon>Octopodidae</taxon>
        <taxon>Octopus</taxon>
    </lineage>
</organism>
<dbReference type="EMBL" id="KQ421308">
    <property type="protein sequence ID" value="KOF77784.1"/>
    <property type="molecule type" value="Genomic_DNA"/>
</dbReference>
<proteinExistence type="predicted"/>
<name>A0A0L8GLS6_OCTBM</name>
<accession>A0A0L8GLS6</accession>
<keyword evidence="1" id="KW-0732">Signal</keyword>
<dbReference type="KEGG" id="obi:106876058"/>
<protein>
    <submittedName>
        <fullName evidence="2">Uncharacterized protein</fullName>
    </submittedName>
</protein>
<dbReference type="AlphaFoldDB" id="A0A0L8GLS6"/>
<gene>
    <name evidence="2" type="ORF">OCBIM_22031677mg</name>
</gene>